<dbReference type="RefSeq" id="WP_006111742.1">
    <property type="nucleotide sequence ID" value="NZ_AOJL01000011.1"/>
</dbReference>
<dbReference type="InterPro" id="IPR036388">
    <property type="entry name" value="WH-like_DNA-bd_sf"/>
</dbReference>
<dbReference type="SUPFAM" id="SSF46785">
    <property type="entry name" value="Winged helix' DNA-binding domain"/>
    <property type="match status" value="1"/>
</dbReference>
<dbReference type="GO" id="GO:0005524">
    <property type="term" value="F:ATP binding"/>
    <property type="evidence" value="ECO:0007669"/>
    <property type="project" value="UniProtKB-KW"/>
</dbReference>
<dbReference type="EMBL" id="AOJL01000011">
    <property type="protein sequence ID" value="ELZ50780.1"/>
    <property type="molecule type" value="Genomic_DNA"/>
</dbReference>
<evidence type="ECO:0000256" key="1">
    <source>
        <dbReference type="ARBA" id="ARBA00006184"/>
    </source>
</evidence>
<dbReference type="Pfam" id="PF09079">
    <property type="entry name" value="WHD_Cdc6"/>
    <property type="match status" value="1"/>
</dbReference>
<evidence type="ECO:0000256" key="3">
    <source>
        <dbReference type="ARBA" id="ARBA00022741"/>
    </source>
</evidence>
<dbReference type="InterPro" id="IPR015163">
    <property type="entry name" value="Cdc6_C"/>
</dbReference>
<dbReference type="InterPro" id="IPR036390">
    <property type="entry name" value="WH_DNA-bd_sf"/>
</dbReference>
<dbReference type="STRING" id="1227466.C464_01621"/>
<dbReference type="PATRIC" id="fig|1227466.3.peg.328"/>
<dbReference type="SMART" id="SM01074">
    <property type="entry name" value="Cdc6_C"/>
    <property type="match status" value="1"/>
</dbReference>
<comment type="similarity">
    <text evidence="1">Belongs to the CDC6/cdc18 family.</text>
</comment>
<organism evidence="7 8">
    <name type="scientific">Halorubrum coriense DSM 10284</name>
    <dbReference type="NCBI Taxonomy" id="1227466"/>
    <lineage>
        <taxon>Archaea</taxon>
        <taxon>Methanobacteriati</taxon>
        <taxon>Methanobacteriota</taxon>
        <taxon>Stenosarchaea group</taxon>
        <taxon>Halobacteria</taxon>
        <taxon>Halobacteriales</taxon>
        <taxon>Haloferacaceae</taxon>
        <taxon>Halorubrum</taxon>
    </lineage>
</organism>
<dbReference type="Gene3D" id="1.10.10.10">
    <property type="entry name" value="Winged helix-like DNA-binding domain superfamily/Winged helix DNA-binding domain"/>
    <property type="match status" value="1"/>
</dbReference>
<keyword evidence="2" id="KW-0235">DNA replication</keyword>
<evidence type="ECO:0000313" key="7">
    <source>
        <dbReference type="EMBL" id="ELZ50780.1"/>
    </source>
</evidence>
<dbReference type="AlphaFoldDB" id="M0ESV3"/>
<keyword evidence="3" id="KW-0547">Nucleotide-binding</keyword>
<feature type="compositionally biased region" description="Acidic residues" evidence="5">
    <location>
        <begin position="95"/>
        <end position="105"/>
    </location>
</feature>
<evidence type="ECO:0000256" key="2">
    <source>
        <dbReference type="ARBA" id="ARBA00022705"/>
    </source>
</evidence>
<dbReference type="Proteomes" id="UP000011509">
    <property type="component" value="Unassembled WGS sequence"/>
</dbReference>
<dbReference type="GO" id="GO:0006260">
    <property type="term" value="P:DNA replication"/>
    <property type="evidence" value="ECO:0007669"/>
    <property type="project" value="UniProtKB-KW"/>
</dbReference>
<protein>
    <submittedName>
        <fullName evidence="7">Orc1/cdc6 family replication initiation protein</fullName>
    </submittedName>
</protein>
<keyword evidence="8" id="KW-1185">Reference proteome</keyword>
<feature type="region of interest" description="Disordered" evidence="5">
    <location>
        <begin position="70"/>
        <end position="105"/>
    </location>
</feature>
<feature type="compositionally biased region" description="Polar residues" evidence="5">
    <location>
        <begin position="70"/>
        <end position="79"/>
    </location>
</feature>
<evidence type="ECO:0000256" key="4">
    <source>
        <dbReference type="ARBA" id="ARBA00022840"/>
    </source>
</evidence>
<comment type="caution">
    <text evidence="7">The sequence shown here is derived from an EMBL/GenBank/DDBJ whole genome shotgun (WGS) entry which is preliminary data.</text>
</comment>
<evidence type="ECO:0000259" key="6">
    <source>
        <dbReference type="SMART" id="SM01074"/>
    </source>
</evidence>
<name>M0ESV3_9EURY</name>
<gene>
    <name evidence="7" type="ORF">C464_01621</name>
</gene>
<proteinExistence type="inferred from homology"/>
<accession>M0ESV3</accession>
<sequence length="105" mass="11858">MQDQIQHAHLLLETLASLEERGATPARSKTIKTQYERVADSYAVDPLTTVKSIQSRLSDHHSLGFLQWTNRNRGENSGQCDEYGLDLGPEIVLDSSDESETERDR</sequence>
<reference evidence="7 8" key="1">
    <citation type="journal article" date="2014" name="PLoS Genet.">
        <title>Phylogenetically driven sequencing of extremely halophilic archaea reveals strategies for static and dynamic osmo-response.</title>
        <authorList>
            <person name="Becker E.A."/>
            <person name="Seitzer P.M."/>
            <person name="Tritt A."/>
            <person name="Larsen D."/>
            <person name="Krusor M."/>
            <person name="Yao A.I."/>
            <person name="Wu D."/>
            <person name="Madern D."/>
            <person name="Eisen J.A."/>
            <person name="Darling A.E."/>
            <person name="Facciotti M.T."/>
        </authorList>
    </citation>
    <scope>NUCLEOTIDE SEQUENCE [LARGE SCALE GENOMIC DNA]</scope>
    <source>
        <strain evidence="7 8">DSM 10284</strain>
    </source>
</reference>
<evidence type="ECO:0000256" key="5">
    <source>
        <dbReference type="SAM" id="MobiDB-lite"/>
    </source>
</evidence>
<feature type="domain" description="Cdc6 C-terminal" evidence="6">
    <location>
        <begin position="12"/>
        <end position="96"/>
    </location>
</feature>
<keyword evidence="4" id="KW-0067">ATP-binding</keyword>
<evidence type="ECO:0000313" key="8">
    <source>
        <dbReference type="Proteomes" id="UP000011509"/>
    </source>
</evidence>